<dbReference type="Pfam" id="PF10033">
    <property type="entry name" value="ATG13"/>
    <property type="match status" value="1"/>
</dbReference>
<feature type="compositionally biased region" description="Low complexity" evidence="5">
    <location>
        <begin position="632"/>
        <end position="651"/>
    </location>
</feature>
<feature type="compositionally biased region" description="Basic and acidic residues" evidence="5">
    <location>
        <begin position="320"/>
        <end position="346"/>
    </location>
</feature>
<evidence type="ECO:0000313" key="7">
    <source>
        <dbReference type="EMBL" id="KAH0217941.1"/>
    </source>
</evidence>
<feature type="compositionally biased region" description="Gly residues" evidence="5">
    <location>
        <begin position="799"/>
        <end position="809"/>
    </location>
</feature>
<evidence type="ECO:0000256" key="1">
    <source>
        <dbReference type="ARBA" id="ARBA00005246"/>
    </source>
</evidence>
<feature type="compositionally biased region" description="Polar residues" evidence="5">
    <location>
        <begin position="545"/>
        <end position="563"/>
    </location>
</feature>
<feature type="compositionally biased region" description="Pro residues" evidence="5">
    <location>
        <begin position="10"/>
        <end position="21"/>
    </location>
</feature>
<feature type="compositionally biased region" description="Low complexity" evidence="5">
    <location>
        <begin position="22"/>
        <end position="31"/>
    </location>
</feature>
<organism evidence="7 8">
    <name type="scientific">Aureobasidium melanogenum</name>
    <name type="common">Aureobasidium pullulans var. melanogenum</name>
    <dbReference type="NCBI Taxonomy" id="46634"/>
    <lineage>
        <taxon>Eukaryota</taxon>
        <taxon>Fungi</taxon>
        <taxon>Dikarya</taxon>
        <taxon>Ascomycota</taxon>
        <taxon>Pezizomycotina</taxon>
        <taxon>Dothideomycetes</taxon>
        <taxon>Dothideomycetidae</taxon>
        <taxon>Dothideales</taxon>
        <taxon>Saccotheciaceae</taxon>
        <taxon>Aureobasidium</taxon>
    </lineage>
</organism>
<dbReference type="Gene3D" id="3.30.900.10">
    <property type="entry name" value="HORMA domain"/>
    <property type="match status" value="1"/>
</dbReference>
<comment type="caution">
    <text evidence="7">The sequence shown here is derived from an EMBL/GenBank/DDBJ whole genome shotgun (WGS) entry which is preliminary data.</text>
</comment>
<feature type="compositionally biased region" description="Low complexity" evidence="5">
    <location>
        <begin position="504"/>
        <end position="513"/>
    </location>
</feature>
<dbReference type="InterPro" id="IPR018731">
    <property type="entry name" value="Atg13_N"/>
</dbReference>
<dbReference type="GO" id="GO:1990316">
    <property type="term" value="C:Atg1/ULK1 kinase complex"/>
    <property type="evidence" value="ECO:0007669"/>
    <property type="project" value="InterPro"/>
</dbReference>
<feature type="region of interest" description="Disordered" evidence="5">
    <location>
        <begin position="1"/>
        <end position="60"/>
    </location>
</feature>
<feature type="region of interest" description="Disordered" evidence="5">
    <location>
        <begin position="616"/>
        <end position="834"/>
    </location>
</feature>
<reference evidence="7" key="1">
    <citation type="journal article" date="2021" name="J Fungi (Basel)">
        <title>Virulence traits and population genomics of the black yeast Aureobasidium melanogenum.</title>
        <authorList>
            <person name="Cernosa A."/>
            <person name="Sun X."/>
            <person name="Gostincar C."/>
            <person name="Fang C."/>
            <person name="Gunde-Cimerman N."/>
            <person name="Song Z."/>
        </authorList>
    </citation>
    <scope>NUCLEOTIDE SEQUENCE</scope>
    <source>
        <strain evidence="7">EXF-8016</strain>
    </source>
</reference>
<dbReference type="GO" id="GO:0034727">
    <property type="term" value="P:piecemeal microautophagy of the nucleus"/>
    <property type="evidence" value="ECO:0007669"/>
    <property type="project" value="TreeGrafter"/>
</dbReference>
<dbReference type="PANTHER" id="PTHR13430">
    <property type="match status" value="1"/>
</dbReference>
<dbReference type="GO" id="GO:0034497">
    <property type="term" value="P:protein localization to phagophore assembly site"/>
    <property type="evidence" value="ECO:0007669"/>
    <property type="project" value="TreeGrafter"/>
</dbReference>
<feature type="compositionally biased region" description="Polar residues" evidence="5">
    <location>
        <begin position="347"/>
        <end position="377"/>
    </location>
</feature>
<dbReference type="InterPro" id="IPR040182">
    <property type="entry name" value="ATG13"/>
</dbReference>
<dbReference type="PANTHER" id="PTHR13430:SF4">
    <property type="entry name" value="AUTOPHAGY-RELATED PROTEIN 13"/>
    <property type="match status" value="1"/>
</dbReference>
<evidence type="ECO:0000259" key="6">
    <source>
        <dbReference type="Pfam" id="PF10033"/>
    </source>
</evidence>
<evidence type="ECO:0000256" key="3">
    <source>
        <dbReference type="ARBA" id="ARBA00023006"/>
    </source>
</evidence>
<name>A0A9P8GCR5_AURME</name>
<evidence type="ECO:0000313" key="8">
    <source>
        <dbReference type="Proteomes" id="UP000767238"/>
    </source>
</evidence>
<dbReference type="EMBL" id="JAHFYH010000052">
    <property type="protein sequence ID" value="KAH0217941.1"/>
    <property type="molecule type" value="Genomic_DNA"/>
</dbReference>
<dbReference type="AlphaFoldDB" id="A0A9P8GCR5"/>
<evidence type="ECO:0000256" key="5">
    <source>
        <dbReference type="SAM" id="MobiDB-lite"/>
    </source>
</evidence>
<dbReference type="GO" id="GO:0000407">
    <property type="term" value="C:phagophore assembly site"/>
    <property type="evidence" value="ECO:0007669"/>
    <property type="project" value="TreeGrafter"/>
</dbReference>
<dbReference type="OrthoDB" id="70161at2759"/>
<dbReference type="GO" id="GO:0000423">
    <property type="term" value="P:mitophagy"/>
    <property type="evidence" value="ECO:0007669"/>
    <property type="project" value="TreeGrafter"/>
</dbReference>
<gene>
    <name evidence="7" type="ORF">KCV03_g6791</name>
</gene>
<protein>
    <recommendedName>
        <fullName evidence="2 4">Autophagy-related protein 13</fullName>
    </recommendedName>
</protein>
<feature type="region of interest" description="Disordered" evidence="5">
    <location>
        <begin position="504"/>
        <end position="576"/>
    </location>
</feature>
<dbReference type="Gene3D" id="6.10.140.1900">
    <property type="match status" value="1"/>
</dbReference>
<feature type="domain" description="Autophagy-related protein 13 N-terminal" evidence="6">
    <location>
        <begin position="67"/>
        <end position="305"/>
    </location>
</feature>
<feature type="non-terminal residue" evidence="7">
    <location>
        <position position="1"/>
    </location>
</feature>
<comment type="similarity">
    <text evidence="1 4">Belongs to the ATG13 family. Fungi subfamily.</text>
</comment>
<evidence type="ECO:0000256" key="2">
    <source>
        <dbReference type="ARBA" id="ARBA00013801"/>
    </source>
</evidence>
<dbReference type="Proteomes" id="UP000767238">
    <property type="component" value="Unassembled WGS sequence"/>
</dbReference>
<accession>A0A9P8GCR5</accession>
<sequence length="834" mass="90206">MHQHPRPSTRAPPPAPMPSPNPSRQSNPRDSMSNRTCSSEDLSSGSQPVRSSDGKEQTSKDRANLVVQHFFTKAALIICSSRVSLPPAMSKTGEAKIDRWFNTLIEETDMLNQDLQEWRSMDATVESPAPLVIDVYLDTAQLAPNQTLVAIDEEGKPWDVSETLRRLEASAPTPQNHTLSTFVYERWTISLDDASSVSPATLNEPAPSFYKKGVITCRALCTYARLLPAWKLRTRLGKQAATGPATLRPKYRVSDGSLAEKSRVDTLSCSIFPSDKRPTETYRFSPLHCPLGSLNISVTYRKNLDLQVELSERLISARMAGHERPDSRLSGESSRERTSMDQERPSLRSQPSKYSSSFQRTTQRSANMGSSPRTSTLREPADRPLSAQAIEERETSQPSPSSQQDEQLRRYSSQSLRDRETSRFTPSSLRDPNAFQRRPSVSFQPFKAGSLSSSPAAGNFLSSSPSSSVGRSAGNPLLAHARKSSLSTLPQMALRNPGAVAETAVGSSASSSPKPAPIQRYSSSFSNRRARFPSVSSSRVEEDNNSSGRASVSSTNRESSTLQEGEGGTSSGSVQADEDNIADFLKLLDRNKGLSSLNKTDKASLNANSQRTAAQFSKFSRMKDSTAQLSESMQSSTMLQRSSSTSSRQLQNVPGMSPGLISTSSSPGKPISPHTPHIPAIPSRLSNNSITADYTRDRSRSHLSGTHVQPSGDGARDVSSHPPTRGSGTPLSTAIDIPTSPRTFVSNRRSSSTTQQARARGVTNVEEQDAYGMRSASMPVAEGGRSELSLSELLSQGESGIGGSGGVGGSSRRRNREGSGTVDDDEPLLFALAD</sequence>
<feature type="compositionally biased region" description="Low complexity" evidence="5">
    <location>
        <begin position="396"/>
        <end position="405"/>
    </location>
</feature>
<dbReference type="InterPro" id="IPR036570">
    <property type="entry name" value="HORMA_dom_sf"/>
</dbReference>
<evidence type="ECO:0000256" key="4">
    <source>
        <dbReference type="RuleBase" id="RU361214"/>
    </source>
</evidence>
<reference evidence="7" key="2">
    <citation type="submission" date="2021-08" db="EMBL/GenBank/DDBJ databases">
        <authorList>
            <person name="Gostincar C."/>
            <person name="Sun X."/>
            <person name="Song Z."/>
            <person name="Gunde-Cimerman N."/>
        </authorList>
    </citation>
    <scope>NUCLEOTIDE SEQUENCE</scope>
    <source>
        <strain evidence="7">EXF-8016</strain>
    </source>
</reference>
<proteinExistence type="inferred from homology"/>
<feature type="compositionally biased region" description="Polar residues" evidence="5">
    <location>
        <begin position="33"/>
        <end position="50"/>
    </location>
</feature>
<feature type="compositionally biased region" description="Low complexity" evidence="5">
    <location>
        <begin position="782"/>
        <end position="798"/>
    </location>
</feature>
<dbReference type="GO" id="GO:0005829">
    <property type="term" value="C:cytosol"/>
    <property type="evidence" value="ECO:0007669"/>
    <property type="project" value="TreeGrafter"/>
</dbReference>
<feature type="region of interest" description="Disordered" evidence="5">
    <location>
        <begin position="319"/>
        <end position="475"/>
    </location>
</feature>
<feature type="compositionally biased region" description="Polar residues" evidence="5">
    <location>
        <begin position="740"/>
        <end position="757"/>
    </location>
</feature>
<keyword evidence="3 4" id="KW-0072">Autophagy</keyword>